<organism evidence="2">
    <name type="scientific">marine sediment metagenome</name>
    <dbReference type="NCBI Taxonomy" id="412755"/>
    <lineage>
        <taxon>unclassified sequences</taxon>
        <taxon>metagenomes</taxon>
        <taxon>ecological metagenomes</taxon>
    </lineage>
</organism>
<sequence>MAIIDWDCHAGNGTSDIFYNGSKNGEVIFFDLHQDG</sequence>
<dbReference type="AlphaFoldDB" id="X0ZE14"/>
<evidence type="ECO:0000259" key="1">
    <source>
        <dbReference type="Pfam" id="PF00850"/>
    </source>
</evidence>
<dbReference type="Gene3D" id="3.40.800.20">
    <property type="entry name" value="Histone deacetylase domain"/>
    <property type="match status" value="1"/>
</dbReference>
<dbReference type="Pfam" id="PF00850">
    <property type="entry name" value="Hist_deacetyl"/>
    <property type="match status" value="1"/>
</dbReference>
<comment type="caution">
    <text evidence="2">The sequence shown here is derived from an EMBL/GenBank/DDBJ whole genome shotgun (WGS) entry which is preliminary data.</text>
</comment>
<feature type="non-terminal residue" evidence="2">
    <location>
        <position position="36"/>
    </location>
</feature>
<dbReference type="InterPro" id="IPR023696">
    <property type="entry name" value="Ureohydrolase_dom_sf"/>
</dbReference>
<accession>X0ZE14</accession>
<dbReference type="SUPFAM" id="SSF52768">
    <property type="entry name" value="Arginase/deacetylase"/>
    <property type="match status" value="1"/>
</dbReference>
<dbReference type="InterPro" id="IPR037138">
    <property type="entry name" value="His_deacetylse_dom_sf"/>
</dbReference>
<name>X0ZE14_9ZZZZ</name>
<reference evidence="2" key="1">
    <citation type="journal article" date="2014" name="Front. Microbiol.">
        <title>High frequency of phylogenetically diverse reductive dehalogenase-homologous genes in deep subseafloor sedimentary metagenomes.</title>
        <authorList>
            <person name="Kawai M."/>
            <person name="Futagami T."/>
            <person name="Toyoda A."/>
            <person name="Takaki Y."/>
            <person name="Nishi S."/>
            <person name="Hori S."/>
            <person name="Arai W."/>
            <person name="Tsubouchi T."/>
            <person name="Morono Y."/>
            <person name="Uchiyama I."/>
            <person name="Ito T."/>
            <person name="Fujiyama A."/>
            <person name="Inagaki F."/>
            <person name="Takami H."/>
        </authorList>
    </citation>
    <scope>NUCLEOTIDE SEQUENCE</scope>
    <source>
        <strain evidence="2">Expedition CK06-06</strain>
    </source>
</reference>
<protein>
    <recommendedName>
        <fullName evidence="1">Histone deacetylase domain-containing protein</fullName>
    </recommendedName>
</protein>
<dbReference type="EMBL" id="BART01006656">
    <property type="protein sequence ID" value="GAG67519.1"/>
    <property type="molecule type" value="Genomic_DNA"/>
</dbReference>
<dbReference type="InterPro" id="IPR023801">
    <property type="entry name" value="His_deacetylse_dom"/>
</dbReference>
<gene>
    <name evidence="2" type="ORF">S01H4_15194</name>
</gene>
<feature type="domain" description="Histone deacetylase" evidence="1">
    <location>
        <begin position="2"/>
        <end position="35"/>
    </location>
</feature>
<proteinExistence type="predicted"/>
<evidence type="ECO:0000313" key="2">
    <source>
        <dbReference type="EMBL" id="GAG67519.1"/>
    </source>
</evidence>